<keyword evidence="1" id="KW-0560">Oxidoreductase</keyword>
<dbReference type="InterPro" id="IPR012394">
    <property type="entry name" value="Aldehyde_DH_NAD(P)"/>
</dbReference>
<dbReference type="PANTHER" id="PTHR43570:SF21">
    <property type="entry name" value="ALDEHYDE DEHYDROGENASE"/>
    <property type="match status" value="1"/>
</dbReference>
<name>A0A3L6QE63_PANMI</name>
<keyword evidence="3" id="KW-1185">Reference proteome</keyword>
<dbReference type="GO" id="GO:0006081">
    <property type="term" value="P:aldehyde metabolic process"/>
    <property type="evidence" value="ECO:0007669"/>
    <property type="project" value="InterPro"/>
</dbReference>
<evidence type="ECO:0000256" key="1">
    <source>
        <dbReference type="ARBA" id="ARBA00023002"/>
    </source>
</evidence>
<gene>
    <name evidence="2" type="ORF">C2845_PM12G10230</name>
</gene>
<dbReference type="GO" id="GO:0005737">
    <property type="term" value="C:cytoplasm"/>
    <property type="evidence" value="ECO:0007669"/>
    <property type="project" value="TreeGrafter"/>
</dbReference>
<proteinExistence type="predicted"/>
<dbReference type="GO" id="GO:0004029">
    <property type="term" value="F:aldehyde dehydrogenase (NAD+) activity"/>
    <property type="evidence" value="ECO:0007669"/>
    <property type="project" value="TreeGrafter"/>
</dbReference>
<evidence type="ECO:0000313" key="2">
    <source>
        <dbReference type="EMBL" id="RLM78998.1"/>
    </source>
</evidence>
<organism evidence="2 3">
    <name type="scientific">Panicum miliaceum</name>
    <name type="common">Proso millet</name>
    <name type="synonym">Broomcorn millet</name>
    <dbReference type="NCBI Taxonomy" id="4540"/>
    <lineage>
        <taxon>Eukaryota</taxon>
        <taxon>Viridiplantae</taxon>
        <taxon>Streptophyta</taxon>
        <taxon>Embryophyta</taxon>
        <taxon>Tracheophyta</taxon>
        <taxon>Spermatophyta</taxon>
        <taxon>Magnoliopsida</taxon>
        <taxon>Liliopsida</taxon>
        <taxon>Poales</taxon>
        <taxon>Poaceae</taxon>
        <taxon>PACMAD clade</taxon>
        <taxon>Panicoideae</taxon>
        <taxon>Panicodae</taxon>
        <taxon>Paniceae</taxon>
        <taxon>Panicinae</taxon>
        <taxon>Panicum</taxon>
        <taxon>Panicum sect. Panicum</taxon>
    </lineage>
</organism>
<dbReference type="PANTHER" id="PTHR43570">
    <property type="entry name" value="ALDEHYDE DEHYDROGENASE"/>
    <property type="match status" value="1"/>
</dbReference>
<comment type="caution">
    <text evidence="2">The sequence shown here is derived from an EMBL/GenBank/DDBJ whole genome shotgun (WGS) entry which is preliminary data.</text>
</comment>
<dbReference type="OrthoDB" id="686693at2759"/>
<dbReference type="AlphaFoldDB" id="A0A3L6QE63"/>
<sequence>MGSVPEEVALGFGGLVGDLKEVHESGRTRDLEWRHSQLRGLVRLLEEKEEDIFDVLREDLGKHRAESFRDEVGVLKKSVVDKLHNLKNWAAPEKASSA</sequence>
<dbReference type="Proteomes" id="UP000275267">
    <property type="component" value="Unassembled WGS sequence"/>
</dbReference>
<dbReference type="EMBL" id="PQIB02000012">
    <property type="protein sequence ID" value="RLM78998.1"/>
    <property type="molecule type" value="Genomic_DNA"/>
</dbReference>
<dbReference type="Gene3D" id="3.40.605.10">
    <property type="entry name" value="Aldehyde Dehydrogenase, Chain A, domain 1"/>
    <property type="match status" value="1"/>
</dbReference>
<evidence type="ECO:0000313" key="3">
    <source>
        <dbReference type="Proteomes" id="UP000275267"/>
    </source>
</evidence>
<dbReference type="InterPro" id="IPR016161">
    <property type="entry name" value="Ald_DH/histidinol_DH"/>
</dbReference>
<reference evidence="3" key="1">
    <citation type="journal article" date="2019" name="Nat. Commun.">
        <title>The genome of broomcorn millet.</title>
        <authorList>
            <person name="Zou C."/>
            <person name="Miki D."/>
            <person name="Li D."/>
            <person name="Tang Q."/>
            <person name="Xiao L."/>
            <person name="Rajput S."/>
            <person name="Deng P."/>
            <person name="Jia W."/>
            <person name="Huang R."/>
            <person name="Zhang M."/>
            <person name="Sun Y."/>
            <person name="Hu J."/>
            <person name="Fu X."/>
            <person name="Schnable P.S."/>
            <person name="Li F."/>
            <person name="Zhang H."/>
            <person name="Feng B."/>
            <person name="Zhu X."/>
            <person name="Liu R."/>
            <person name="Schnable J.C."/>
            <person name="Zhu J.-K."/>
            <person name="Zhang H."/>
        </authorList>
    </citation>
    <scope>NUCLEOTIDE SEQUENCE [LARGE SCALE GENOMIC DNA]</scope>
</reference>
<dbReference type="STRING" id="4540.A0A3L6QE63"/>
<dbReference type="InterPro" id="IPR016162">
    <property type="entry name" value="Ald_DH_N"/>
</dbReference>
<protein>
    <submittedName>
        <fullName evidence="2">Uncharacterized protein</fullName>
    </submittedName>
</protein>
<accession>A0A3L6QE63</accession>
<dbReference type="SUPFAM" id="SSF53720">
    <property type="entry name" value="ALDH-like"/>
    <property type="match status" value="1"/>
</dbReference>